<dbReference type="InterPro" id="IPR016181">
    <property type="entry name" value="Acyl_CoA_acyltransferase"/>
</dbReference>
<dbReference type="InterPro" id="IPR038740">
    <property type="entry name" value="BioF2-like_GNAT_dom"/>
</dbReference>
<evidence type="ECO:0000313" key="3">
    <source>
        <dbReference type="Proteomes" id="UP000570517"/>
    </source>
</evidence>
<comment type="caution">
    <text evidence="2">The sequence shown here is derived from an EMBL/GenBank/DDBJ whole genome shotgun (WGS) entry which is preliminary data.</text>
</comment>
<name>A0A850PZP1_9MYCO</name>
<dbReference type="Gene3D" id="3.40.630.30">
    <property type="match status" value="1"/>
</dbReference>
<keyword evidence="3" id="KW-1185">Reference proteome</keyword>
<dbReference type="Proteomes" id="UP000570517">
    <property type="component" value="Unassembled WGS sequence"/>
</dbReference>
<gene>
    <name evidence="2" type="ORF">HLY00_3798</name>
</gene>
<reference evidence="2 3" key="1">
    <citation type="submission" date="2020-05" db="EMBL/GenBank/DDBJ databases">
        <title>Draft genome sequence of Mycobacterium hippocampi DL, isolated from European seabass, Dicentrarchus labrax, reared in fish farms.</title>
        <authorList>
            <person name="Stathopoulou P."/>
            <person name="Asimakis E."/>
            <person name="Tzokas K."/>
            <person name="Batargias C."/>
            <person name="Tsiamis G."/>
        </authorList>
    </citation>
    <scope>NUCLEOTIDE SEQUENCE [LARGE SCALE GENOMIC DNA]</scope>
    <source>
        <strain evidence="2 3">DL</strain>
    </source>
</reference>
<dbReference type="SUPFAM" id="SSF55729">
    <property type="entry name" value="Acyl-CoA N-acyltransferases (Nat)"/>
    <property type="match status" value="1"/>
</dbReference>
<dbReference type="RefSeq" id="WP_178361661.1">
    <property type="nucleotide sequence ID" value="NZ_JABFYL010000049.1"/>
</dbReference>
<sequence>MAWKLVDFGKLDAAELNSWQQVRAADPSLDSPFFHPSFATAVHTVFGDVQVATHDHEERLWYPVQVTRRVARPVGWPAADFQGPVAAPGVRVDPLEMVRTIGLRAFTFDNLLEQRTEFAPWVEGRYPSPFMDTTGGLDAYLSRVSKAGRDKMSRVRRRTDRAARELGEVRLVWDAQDPDLLDRLIEIKRAQYAKTGALDFFALPGRRELMHRLLTTRVEGFGGTLSAIYADETLLAAHFGLRDRGVLHWWFPVFEPSQAEFAPGWILLRELIKMAPENGLNRIDLGRGEEDYKRRAMTGSVAVCEGEVPADMIRRRMRLARRAALEGLKSSPLGPSLRAAKDRVLRARGGRGAGRLPRPAA</sequence>
<dbReference type="EMBL" id="JABFYL010000049">
    <property type="protein sequence ID" value="NVN53450.1"/>
    <property type="molecule type" value="Genomic_DNA"/>
</dbReference>
<protein>
    <recommendedName>
        <fullName evidence="1">BioF2-like acetyltransferase domain-containing protein</fullName>
    </recommendedName>
</protein>
<dbReference type="AlphaFoldDB" id="A0A850PZP1"/>
<proteinExistence type="predicted"/>
<feature type="domain" description="BioF2-like acetyltransferase" evidence="1">
    <location>
        <begin position="154"/>
        <end position="294"/>
    </location>
</feature>
<evidence type="ECO:0000313" key="2">
    <source>
        <dbReference type="EMBL" id="NVN53450.1"/>
    </source>
</evidence>
<evidence type="ECO:0000259" key="1">
    <source>
        <dbReference type="Pfam" id="PF13480"/>
    </source>
</evidence>
<dbReference type="Pfam" id="PF13480">
    <property type="entry name" value="Acetyltransf_6"/>
    <property type="match status" value="1"/>
</dbReference>
<accession>A0A850PZP1</accession>
<organism evidence="2 3">
    <name type="scientific">Mycolicibacterium hippocampi</name>
    <dbReference type="NCBI Taxonomy" id="659824"/>
    <lineage>
        <taxon>Bacteria</taxon>
        <taxon>Bacillati</taxon>
        <taxon>Actinomycetota</taxon>
        <taxon>Actinomycetes</taxon>
        <taxon>Mycobacteriales</taxon>
        <taxon>Mycobacteriaceae</taxon>
        <taxon>Mycolicibacterium</taxon>
    </lineage>
</organism>